<evidence type="ECO:0000313" key="3">
    <source>
        <dbReference type="Proteomes" id="UP000801492"/>
    </source>
</evidence>
<proteinExistence type="predicted"/>
<accession>A0A8K0CZ44</accession>
<feature type="region of interest" description="Disordered" evidence="1">
    <location>
        <begin position="1"/>
        <end position="29"/>
    </location>
</feature>
<organism evidence="2 3">
    <name type="scientific">Ignelater luminosus</name>
    <name type="common">Cucubano</name>
    <name type="synonym">Pyrophorus luminosus</name>
    <dbReference type="NCBI Taxonomy" id="2038154"/>
    <lineage>
        <taxon>Eukaryota</taxon>
        <taxon>Metazoa</taxon>
        <taxon>Ecdysozoa</taxon>
        <taxon>Arthropoda</taxon>
        <taxon>Hexapoda</taxon>
        <taxon>Insecta</taxon>
        <taxon>Pterygota</taxon>
        <taxon>Neoptera</taxon>
        <taxon>Endopterygota</taxon>
        <taxon>Coleoptera</taxon>
        <taxon>Polyphaga</taxon>
        <taxon>Elateriformia</taxon>
        <taxon>Elateroidea</taxon>
        <taxon>Elateridae</taxon>
        <taxon>Agrypninae</taxon>
        <taxon>Pyrophorini</taxon>
        <taxon>Ignelater</taxon>
    </lineage>
</organism>
<dbReference type="AlphaFoldDB" id="A0A8K0CZ44"/>
<protein>
    <submittedName>
        <fullName evidence="2">Uncharacterized protein</fullName>
    </submittedName>
</protein>
<sequence>METVGKRESAIVSSKTPGRPIKSFTTSSERTKRRKAIKLAPTASTEKLVLATKSCLYSEGKRATAELLIQATQSSPTRSLKIKKAYHKSLQENKVIPYTNDEALAYIIDYCKLEELIDAEFIYKWGCDGSSGYTEFHRYGW</sequence>
<dbReference type="EMBL" id="VTPC01018006">
    <property type="protein sequence ID" value="KAF2891955.1"/>
    <property type="molecule type" value="Genomic_DNA"/>
</dbReference>
<reference evidence="2" key="1">
    <citation type="submission" date="2019-08" db="EMBL/GenBank/DDBJ databases">
        <title>The genome of the North American firefly Photinus pyralis.</title>
        <authorList>
            <consortium name="Photinus pyralis genome working group"/>
            <person name="Fallon T.R."/>
            <person name="Sander Lower S.E."/>
            <person name="Weng J.-K."/>
        </authorList>
    </citation>
    <scope>NUCLEOTIDE SEQUENCE</scope>
    <source>
        <strain evidence="2">TRF0915ILg1</strain>
        <tissue evidence="2">Whole body</tissue>
    </source>
</reference>
<evidence type="ECO:0000313" key="2">
    <source>
        <dbReference type="EMBL" id="KAF2891955.1"/>
    </source>
</evidence>
<dbReference type="Proteomes" id="UP000801492">
    <property type="component" value="Unassembled WGS sequence"/>
</dbReference>
<name>A0A8K0CZ44_IGNLU</name>
<keyword evidence="3" id="KW-1185">Reference proteome</keyword>
<gene>
    <name evidence="2" type="ORF">ILUMI_14218</name>
</gene>
<comment type="caution">
    <text evidence="2">The sequence shown here is derived from an EMBL/GenBank/DDBJ whole genome shotgun (WGS) entry which is preliminary data.</text>
</comment>
<evidence type="ECO:0000256" key="1">
    <source>
        <dbReference type="SAM" id="MobiDB-lite"/>
    </source>
</evidence>